<dbReference type="SMART" id="SM00091">
    <property type="entry name" value="PAS"/>
    <property type="match status" value="1"/>
</dbReference>
<feature type="transmembrane region" description="Helical" evidence="10">
    <location>
        <begin position="70"/>
        <end position="91"/>
    </location>
</feature>
<feature type="transmembrane region" description="Helical" evidence="10">
    <location>
        <begin position="7"/>
        <end position="25"/>
    </location>
</feature>
<dbReference type="InterPro" id="IPR005467">
    <property type="entry name" value="His_kinase_dom"/>
</dbReference>
<dbReference type="Gene3D" id="3.30.450.20">
    <property type="entry name" value="PAS domain"/>
    <property type="match status" value="1"/>
</dbReference>
<keyword evidence="6 10" id="KW-0812">Transmembrane</keyword>
<dbReference type="Pfam" id="PF00072">
    <property type="entry name" value="Response_reg"/>
    <property type="match status" value="1"/>
</dbReference>
<evidence type="ECO:0000259" key="14">
    <source>
        <dbReference type="PROSITE" id="PS50113"/>
    </source>
</evidence>
<dbReference type="SMART" id="SM00086">
    <property type="entry name" value="PAC"/>
    <property type="match status" value="1"/>
</dbReference>
<evidence type="ECO:0000259" key="13">
    <source>
        <dbReference type="PROSITE" id="PS50112"/>
    </source>
</evidence>
<protein>
    <recommendedName>
        <fullName evidence="3">histidine kinase</fullName>
        <ecNumber evidence="3">2.7.13.3</ecNumber>
    </recommendedName>
</protein>
<evidence type="ECO:0000256" key="9">
    <source>
        <dbReference type="PROSITE-ProRule" id="PRU00169"/>
    </source>
</evidence>
<dbReference type="PROSITE" id="PS50110">
    <property type="entry name" value="RESPONSE_REGULATORY"/>
    <property type="match status" value="1"/>
</dbReference>
<keyword evidence="15" id="KW-0418">Kinase</keyword>
<dbReference type="InterPro" id="IPR003594">
    <property type="entry name" value="HATPase_dom"/>
</dbReference>
<keyword evidence="15" id="KW-0808">Transferase</keyword>
<dbReference type="Gene3D" id="3.30.565.10">
    <property type="entry name" value="Histidine kinase-like ATPase, C-terminal domain"/>
    <property type="match status" value="1"/>
</dbReference>
<dbReference type="PRINTS" id="PR00344">
    <property type="entry name" value="BCTRLSENSOR"/>
</dbReference>
<evidence type="ECO:0000256" key="2">
    <source>
        <dbReference type="ARBA" id="ARBA00004651"/>
    </source>
</evidence>
<comment type="catalytic activity">
    <reaction evidence="1">
        <text>ATP + protein L-histidine = ADP + protein N-phospho-L-histidine.</text>
        <dbReference type="EC" id="2.7.13.3"/>
    </reaction>
</comment>
<comment type="subcellular location">
    <subcellularLocation>
        <location evidence="2">Cell membrane</location>
        <topology evidence="2">Multi-pass membrane protein</topology>
    </subcellularLocation>
</comment>
<dbReference type="GO" id="GO:0005886">
    <property type="term" value="C:plasma membrane"/>
    <property type="evidence" value="ECO:0007669"/>
    <property type="project" value="UniProtKB-SubCell"/>
</dbReference>
<feature type="transmembrane region" description="Helical" evidence="10">
    <location>
        <begin position="137"/>
        <end position="157"/>
    </location>
</feature>
<dbReference type="PROSITE" id="PS50113">
    <property type="entry name" value="PAC"/>
    <property type="match status" value="1"/>
</dbReference>
<feature type="modified residue" description="4-aspartylphosphate" evidence="9">
    <location>
        <position position="641"/>
    </location>
</feature>
<dbReference type="EC" id="2.7.13.3" evidence="3"/>
<dbReference type="Pfam" id="PF08448">
    <property type="entry name" value="PAS_4"/>
    <property type="match status" value="1"/>
</dbReference>
<evidence type="ECO:0000256" key="1">
    <source>
        <dbReference type="ARBA" id="ARBA00000085"/>
    </source>
</evidence>
<dbReference type="InterPro" id="IPR036097">
    <property type="entry name" value="HisK_dim/P_sf"/>
</dbReference>
<dbReference type="InterPro" id="IPR000014">
    <property type="entry name" value="PAS"/>
</dbReference>
<feature type="domain" description="Response regulatory" evidence="12">
    <location>
        <begin position="590"/>
        <end position="706"/>
    </location>
</feature>
<organism evidence="15 16">
    <name type="scientific">Desulfonema limicola</name>
    <dbReference type="NCBI Taxonomy" id="45656"/>
    <lineage>
        <taxon>Bacteria</taxon>
        <taxon>Pseudomonadati</taxon>
        <taxon>Thermodesulfobacteriota</taxon>
        <taxon>Desulfobacteria</taxon>
        <taxon>Desulfobacterales</taxon>
        <taxon>Desulfococcaceae</taxon>
        <taxon>Desulfonema</taxon>
    </lineage>
</organism>
<dbReference type="InterPro" id="IPR001789">
    <property type="entry name" value="Sig_transdc_resp-reg_receiver"/>
</dbReference>
<evidence type="ECO:0000256" key="8">
    <source>
        <dbReference type="ARBA" id="ARBA00023136"/>
    </source>
</evidence>
<reference evidence="15" key="1">
    <citation type="journal article" date="2021" name="Microb. Physiol.">
        <title>Proteogenomic Insights into the Physiology of Marine, Sulfate-Reducing, Filamentous Desulfonema limicola and Desulfonema magnum.</title>
        <authorList>
            <person name="Schnaars V."/>
            <person name="Wohlbrand L."/>
            <person name="Scheve S."/>
            <person name="Hinrichs C."/>
            <person name="Reinhardt R."/>
            <person name="Rabus R."/>
        </authorList>
    </citation>
    <scope>NUCLEOTIDE SEQUENCE</scope>
    <source>
        <strain evidence="15">5ac10</strain>
    </source>
</reference>
<dbReference type="Proteomes" id="UP000663720">
    <property type="component" value="Chromosome"/>
</dbReference>
<evidence type="ECO:0000256" key="7">
    <source>
        <dbReference type="ARBA" id="ARBA00022989"/>
    </source>
</evidence>
<keyword evidence="8 10" id="KW-0472">Membrane</keyword>
<evidence type="ECO:0000256" key="3">
    <source>
        <dbReference type="ARBA" id="ARBA00012438"/>
    </source>
</evidence>
<feature type="transmembrane region" description="Helical" evidence="10">
    <location>
        <begin position="37"/>
        <end position="58"/>
    </location>
</feature>
<evidence type="ECO:0000256" key="5">
    <source>
        <dbReference type="ARBA" id="ARBA00022553"/>
    </source>
</evidence>
<dbReference type="Gene3D" id="1.10.287.130">
    <property type="match status" value="1"/>
</dbReference>
<evidence type="ECO:0000313" key="16">
    <source>
        <dbReference type="Proteomes" id="UP000663720"/>
    </source>
</evidence>
<sequence length="709" mass="78298">MNFSSVIGLVNNAAFLLALCLLYNMLEYRHPGQKSTIWQLFTGVILGAIGIAIMCNPLDFGQGVVFDTRSVLLCISGFFFGTVPVLTAVLMTSAFRIFTGGVGAWTGAAVIVTSGAIGLGWRHLRPRDKECPGMGELYLLGVAVHTAMLVWMLSLPWKIAVEVLSQISLPVMLIYPAATSILGKMMVNQLKRKLSEEALRKSEELQRAMIAASPLAIIGLDPDGLVQSWNKSAQNMFGWNEKEVLGKFLPIVPENQYEAFTSLRNSVMEGDAISQVELMRQRRDGSLIEISLSAAPIYDKNGRAAAIISVIQDITERRQSEKERDKLQSQLFQAQKMESVGRLAGGVAHDYNNMLSVILGYTEMALAKLEPGHQLSYDLKEIMAAAQRSADITRQLLAFSRQQTIAPRVLYLNQAIADMLNMLRRLIGEDIDLAWHPLESLLPVYMDPSQVDQILVNLCVNARDAIADVGNITIETGIKTFDQAYCAENAGFVPGTFVLLSVSDDGCGMDRDTREHIFEPFFTTKKPGRGTGLGLAMVYGIVRQNKGFINIYTEPDQGTAFRIYLPPHKDLTEQVQDTKPAVPDRCGNETIMVVEDEQTILKMTRMMLERLGYKVLTAGSPGKAISLAGKYPGNINMLITDVVMPDMNGRELSEQLQSLYPDIKILFMSGYTANVIAHRGVLEKGVNFIQKPFSINDLASRVREVLDKA</sequence>
<dbReference type="PROSITE" id="PS50112">
    <property type="entry name" value="PAS"/>
    <property type="match status" value="1"/>
</dbReference>
<dbReference type="CDD" id="cd00130">
    <property type="entry name" value="PAS"/>
    <property type="match status" value="1"/>
</dbReference>
<dbReference type="SMART" id="SM00388">
    <property type="entry name" value="HisKA"/>
    <property type="match status" value="1"/>
</dbReference>
<dbReference type="SUPFAM" id="SSF47384">
    <property type="entry name" value="Homodimeric domain of signal transducing histidine kinase"/>
    <property type="match status" value="1"/>
</dbReference>
<dbReference type="SMART" id="SM00387">
    <property type="entry name" value="HATPase_c"/>
    <property type="match status" value="1"/>
</dbReference>
<name>A0A975GFT2_9BACT</name>
<evidence type="ECO:0000256" key="4">
    <source>
        <dbReference type="ARBA" id="ARBA00022475"/>
    </source>
</evidence>
<dbReference type="InterPro" id="IPR000700">
    <property type="entry name" value="PAS-assoc_C"/>
</dbReference>
<dbReference type="InterPro" id="IPR035965">
    <property type="entry name" value="PAS-like_dom_sf"/>
</dbReference>
<evidence type="ECO:0000256" key="10">
    <source>
        <dbReference type="SAM" id="Phobius"/>
    </source>
</evidence>
<dbReference type="RefSeq" id="WP_207691310.1">
    <property type="nucleotide sequence ID" value="NZ_CP061799.1"/>
</dbReference>
<keyword evidence="7 10" id="KW-1133">Transmembrane helix</keyword>
<dbReference type="InterPro" id="IPR011006">
    <property type="entry name" value="CheY-like_superfamily"/>
</dbReference>
<dbReference type="PANTHER" id="PTHR43065:SF42">
    <property type="entry name" value="TWO-COMPONENT SENSOR PPRA"/>
    <property type="match status" value="1"/>
</dbReference>
<dbReference type="Pfam" id="PF02518">
    <property type="entry name" value="HATPase_c"/>
    <property type="match status" value="1"/>
</dbReference>
<dbReference type="Pfam" id="PF07694">
    <property type="entry name" value="5TM-5TMR_LYT"/>
    <property type="match status" value="1"/>
</dbReference>
<dbReference type="SUPFAM" id="SSF55874">
    <property type="entry name" value="ATPase domain of HSP90 chaperone/DNA topoisomerase II/histidine kinase"/>
    <property type="match status" value="1"/>
</dbReference>
<keyword evidence="5 9" id="KW-0597">Phosphoprotein</keyword>
<keyword evidence="4" id="KW-1003">Cell membrane</keyword>
<dbReference type="GO" id="GO:0071555">
    <property type="term" value="P:cell wall organization"/>
    <property type="evidence" value="ECO:0007669"/>
    <property type="project" value="InterPro"/>
</dbReference>
<dbReference type="SMART" id="SM00448">
    <property type="entry name" value="REC"/>
    <property type="match status" value="1"/>
</dbReference>
<keyword evidence="16" id="KW-1185">Reference proteome</keyword>
<dbReference type="InterPro" id="IPR004358">
    <property type="entry name" value="Sig_transdc_His_kin-like_C"/>
</dbReference>
<dbReference type="GO" id="GO:0000155">
    <property type="term" value="F:phosphorelay sensor kinase activity"/>
    <property type="evidence" value="ECO:0007669"/>
    <property type="project" value="InterPro"/>
</dbReference>
<dbReference type="PANTHER" id="PTHR43065">
    <property type="entry name" value="SENSOR HISTIDINE KINASE"/>
    <property type="match status" value="1"/>
</dbReference>
<dbReference type="Gene3D" id="3.40.50.2300">
    <property type="match status" value="1"/>
</dbReference>
<dbReference type="SUPFAM" id="SSF52172">
    <property type="entry name" value="CheY-like"/>
    <property type="match status" value="1"/>
</dbReference>
<dbReference type="EMBL" id="CP061799">
    <property type="protein sequence ID" value="QTA79573.1"/>
    <property type="molecule type" value="Genomic_DNA"/>
</dbReference>
<evidence type="ECO:0000313" key="15">
    <source>
        <dbReference type="EMBL" id="QTA79573.1"/>
    </source>
</evidence>
<dbReference type="CDD" id="cd00082">
    <property type="entry name" value="HisKA"/>
    <property type="match status" value="1"/>
</dbReference>
<dbReference type="InterPro" id="IPR003661">
    <property type="entry name" value="HisK_dim/P_dom"/>
</dbReference>
<feature type="domain" description="PAS" evidence="13">
    <location>
        <begin position="202"/>
        <end position="271"/>
    </location>
</feature>
<dbReference type="AlphaFoldDB" id="A0A975GFT2"/>
<feature type="domain" description="PAC" evidence="14">
    <location>
        <begin position="274"/>
        <end position="326"/>
    </location>
</feature>
<dbReference type="KEGG" id="dli:dnl_18470"/>
<dbReference type="InterPro" id="IPR011620">
    <property type="entry name" value="Sig_transdc_His_kinase_LytS_TM"/>
</dbReference>
<dbReference type="NCBIfam" id="TIGR00229">
    <property type="entry name" value="sensory_box"/>
    <property type="match status" value="1"/>
</dbReference>
<accession>A0A975GFT2</accession>
<proteinExistence type="predicted"/>
<evidence type="ECO:0000256" key="6">
    <source>
        <dbReference type="ARBA" id="ARBA00022692"/>
    </source>
</evidence>
<dbReference type="Pfam" id="PF00512">
    <property type="entry name" value="HisKA"/>
    <property type="match status" value="1"/>
</dbReference>
<dbReference type="InterPro" id="IPR001610">
    <property type="entry name" value="PAC"/>
</dbReference>
<evidence type="ECO:0000259" key="12">
    <source>
        <dbReference type="PROSITE" id="PS50110"/>
    </source>
</evidence>
<dbReference type="InterPro" id="IPR013656">
    <property type="entry name" value="PAS_4"/>
</dbReference>
<feature type="transmembrane region" description="Helical" evidence="10">
    <location>
        <begin position="97"/>
        <end position="117"/>
    </location>
</feature>
<dbReference type="PROSITE" id="PS50109">
    <property type="entry name" value="HIS_KIN"/>
    <property type="match status" value="1"/>
</dbReference>
<feature type="domain" description="Histidine kinase" evidence="11">
    <location>
        <begin position="346"/>
        <end position="569"/>
    </location>
</feature>
<evidence type="ECO:0000259" key="11">
    <source>
        <dbReference type="PROSITE" id="PS50109"/>
    </source>
</evidence>
<dbReference type="InterPro" id="IPR036890">
    <property type="entry name" value="HATPase_C_sf"/>
</dbReference>
<dbReference type="SUPFAM" id="SSF55785">
    <property type="entry name" value="PYP-like sensor domain (PAS domain)"/>
    <property type="match status" value="1"/>
</dbReference>
<gene>
    <name evidence="15" type="ORF">dnl_18470</name>
</gene>